<dbReference type="AlphaFoldDB" id="A0A382LUM0"/>
<proteinExistence type="predicted"/>
<protein>
    <submittedName>
        <fullName evidence="1">Uncharacterized protein</fullName>
    </submittedName>
</protein>
<reference evidence="1" key="1">
    <citation type="submission" date="2018-05" db="EMBL/GenBank/DDBJ databases">
        <authorList>
            <person name="Lanie J.A."/>
            <person name="Ng W.-L."/>
            <person name="Kazmierczak K.M."/>
            <person name="Andrzejewski T.M."/>
            <person name="Davidsen T.M."/>
            <person name="Wayne K.J."/>
            <person name="Tettelin H."/>
            <person name="Glass J.I."/>
            <person name="Rusch D."/>
            <person name="Podicherti R."/>
            <person name="Tsui H.-C.T."/>
            <person name="Winkler M.E."/>
        </authorList>
    </citation>
    <scope>NUCLEOTIDE SEQUENCE</scope>
</reference>
<feature type="non-terminal residue" evidence="1">
    <location>
        <position position="394"/>
    </location>
</feature>
<name>A0A382LUM0_9ZZZZ</name>
<dbReference type="EMBL" id="UINC01089321">
    <property type="protein sequence ID" value="SVC40318.1"/>
    <property type="molecule type" value="Genomic_DNA"/>
</dbReference>
<organism evidence="1">
    <name type="scientific">marine metagenome</name>
    <dbReference type="NCBI Taxonomy" id="408172"/>
    <lineage>
        <taxon>unclassified sequences</taxon>
        <taxon>metagenomes</taxon>
        <taxon>ecological metagenomes</taxon>
    </lineage>
</organism>
<evidence type="ECO:0000313" key="1">
    <source>
        <dbReference type="EMBL" id="SVC40318.1"/>
    </source>
</evidence>
<feature type="non-terminal residue" evidence="1">
    <location>
        <position position="1"/>
    </location>
</feature>
<sequence>ASAWWNNSRNPRAPLGSPERFCVLYPHYVINGMSFLDKGDIYYEEKDGQPLADSKGGPRGPWMREFPEFGRVGALQDRNTLLLTYAGRPGMHRAKFVKDKVQRASAAMFLFRWTDGTDGLFVNREPVRSLPRKLAPGDWWFIEDGDVYAAVRPLEATRLRGGKTMLEKRTRHVVLYQDNVAANNITGIADADWIKARSGFVVEMGDKSEFGSFAAFQDKILAGKVTADEADGFTRHIAYERDDRRLDMRWHAYTEEYATRKINGRDDPWPQFLQSPEFAVSNSGRLAVKDATLTITPGKSSWLLSCEPSRTWVAYQPNADAALPLTLECPAGRVTCEGFPLGKLAVTQTADGGVKIDVDAEPSVLKLESKATAVSASFNGTAAETTRDAAGNWI</sequence>
<accession>A0A382LUM0</accession>
<gene>
    <name evidence="1" type="ORF">METZ01_LOCUS293172</name>
</gene>